<proteinExistence type="predicted"/>
<evidence type="ECO:0000313" key="1">
    <source>
        <dbReference type="EMBL" id="NYH97059.1"/>
    </source>
</evidence>
<dbReference type="EMBL" id="JACBZF010000011">
    <property type="protein sequence ID" value="NYH97059.1"/>
    <property type="molecule type" value="Genomic_DNA"/>
</dbReference>
<keyword evidence="2" id="KW-1185">Reference proteome</keyword>
<dbReference type="Proteomes" id="UP000522081">
    <property type="component" value="Unassembled WGS sequence"/>
</dbReference>
<dbReference type="AlphaFoldDB" id="A0A7Y9XYQ3"/>
<organism evidence="1 2">
    <name type="scientific">Novosphingobium marinum</name>
    <dbReference type="NCBI Taxonomy" id="1514948"/>
    <lineage>
        <taxon>Bacteria</taxon>
        <taxon>Pseudomonadati</taxon>
        <taxon>Pseudomonadota</taxon>
        <taxon>Alphaproteobacteria</taxon>
        <taxon>Sphingomonadales</taxon>
        <taxon>Sphingomonadaceae</taxon>
        <taxon>Novosphingobium</taxon>
    </lineage>
</organism>
<dbReference type="RefSeq" id="WP_179408828.1">
    <property type="nucleotide sequence ID" value="NZ_BMGF01000013.1"/>
</dbReference>
<reference evidence="1 2" key="1">
    <citation type="submission" date="2020-07" db="EMBL/GenBank/DDBJ databases">
        <title>Genomic Encyclopedia of Type Strains, Phase IV (KMG-IV): sequencing the most valuable type-strain genomes for metagenomic binning, comparative biology and taxonomic classification.</title>
        <authorList>
            <person name="Goeker M."/>
        </authorList>
    </citation>
    <scope>NUCLEOTIDE SEQUENCE [LARGE SCALE GENOMIC DNA]</scope>
    <source>
        <strain evidence="1 2">DSM 29043</strain>
    </source>
</reference>
<sequence length="92" mass="10344">MPVTEGDITDRPYRVIGTIVSSIRKATIFSRGVSHDKVYRELWERGEKMGADAVILAEYGESKRTAFSPGSREIRGKAIKFLTDEEVAALRR</sequence>
<evidence type="ECO:0000313" key="2">
    <source>
        <dbReference type="Proteomes" id="UP000522081"/>
    </source>
</evidence>
<gene>
    <name evidence="1" type="ORF">FHS75_003420</name>
</gene>
<name>A0A7Y9XYQ3_9SPHN</name>
<protein>
    <submittedName>
        <fullName evidence="1">Uncharacterized protein</fullName>
    </submittedName>
</protein>
<comment type="caution">
    <text evidence="1">The sequence shown here is derived from an EMBL/GenBank/DDBJ whole genome shotgun (WGS) entry which is preliminary data.</text>
</comment>
<accession>A0A7Y9XYQ3</accession>